<sequence>MSPRTPTLTATTLSPLPPSSHVLSLALPSSAFPDVPTHTNAPASVEMRPARRIVPQAQVAQHQGGFDDIAGISATDITAEVVPEATPYGGYPVLHAPADKYGPSGVAATHARPSSADHFGPSGPATRNPLQASHTVAQGPVGPERTPTEAELIVPVEFNADVAGRIARDRQRAENYQDRVAERSARQRDREEMALLRGATARARVSDRQGFDCEATAYPIETLPATDLKNIYGINKTDETQAKVEEETREVRLRARPASRPSAAKALLETTISPPLTNPNPINLVDHTVWAGGRLPDQRIQVGVRHWRRRRRLPDLGLQVHLRLRRVETLCI</sequence>
<accession>A0A7S1U2N5</accession>
<proteinExistence type="predicted"/>
<dbReference type="EMBL" id="HBGJ01020441">
    <property type="protein sequence ID" value="CAD9254885.1"/>
    <property type="molecule type" value="Transcribed_RNA"/>
</dbReference>
<name>A0A7S1U2N5_9STRA</name>
<organism evidence="2">
    <name type="scientific">Phaeomonas parva</name>
    <dbReference type="NCBI Taxonomy" id="124430"/>
    <lineage>
        <taxon>Eukaryota</taxon>
        <taxon>Sar</taxon>
        <taxon>Stramenopiles</taxon>
        <taxon>Ochrophyta</taxon>
        <taxon>Pinguiophyceae</taxon>
        <taxon>Pinguiochrysidales</taxon>
        <taxon>Pinguiochrysidaceae</taxon>
        <taxon>Phaeomonas</taxon>
    </lineage>
</organism>
<evidence type="ECO:0000313" key="2">
    <source>
        <dbReference type="EMBL" id="CAD9254885.1"/>
    </source>
</evidence>
<feature type="region of interest" description="Disordered" evidence="1">
    <location>
        <begin position="104"/>
        <end position="129"/>
    </location>
</feature>
<dbReference type="AlphaFoldDB" id="A0A7S1U2N5"/>
<protein>
    <submittedName>
        <fullName evidence="2">Uncharacterized protein</fullName>
    </submittedName>
</protein>
<evidence type="ECO:0000256" key="1">
    <source>
        <dbReference type="SAM" id="MobiDB-lite"/>
    </source>
</evidence>
<gene>
    <name evidence="2" type="ORF">PPAR1163_LOCUS13253</name>
</gene>
<reference evidence="2" key="1">
    <citation type="submission" date="2021-01" db="EMBL/GenBank/DDBJ databases">
        <authorList>
            <person name="Corre E."/>
            <person name="Pelletier E."/>
            <person name="Niang G."/>
            <person name="Scheremetjew M."/>
            <person name="Finn R."/>
            <person name="Kale V."/>
            <person name="Holt S."/>
            <person name="Cochrane G."/>
            <person name="Meng A."/>
            <person name="Brown T."/>
            <person name="Cohen L."/>
        </authorList>
    </citation>
    <scope>NUCLEOTIDE SEQUENCE</scope>
    <source>
        <strain evidence="2">CCMP2877</strain>
    </source>
</reference>